<gene>
    <name evidence="1" type="ORF">EYZ11_009061</name>
</gene>
<accession>A0A4S3JB17</accession>
<dbReference type="VEuPathDB" id="FungiDB:EYZ11_009061"/>
<keyword evidence="2" id="KW-1185">Reference proteome</keyword>
<comment type="caution">
    <text evidence="1">The sequence shown here is derived from an EMBL/GenBank/DDBJ whole genome shotgun (WGS) entry which is preliminary data.</text>
</comment>
<protein>
    <submittedName>
        <fullName evidence="1">Uncharacterized protein</fullName>
    </submittedName>
</protein>
<name>A0A4S3JB17_9EURO</name>
<sequence length="15" mass="1666">MESESVSGLLVQWNS</sequence>
<evidence type="ECO:0000313" key="1">
    <source>
        <dbReference type="EMBL" id="THC91478.1"/>
    </source>
</evidence>
<dbReference type="Proteomes" id="UP000308092">
    <property type="component" value="Unassembled WGS sequence"/>
</dbReference>
<organism evidence="1 2">
    <name type="scientific">Aspergillus tanneri</name>
    <dbReference type="NCBI Taxonomy" id="1220188"/>
    <lineage>
        <taxon>Eukaryota</taxon>
        <taxon>Fungi</taxon>
        <taxon>Dikarya</taxon>
        <taxon>Ascomycota</taxon>
        <taxon>Pezizomycotina</taxon>
        <taxon>Eurotiomycetes</taxon>
        <taxon>Eurotiomycetidae</taxon>
        <taxon>Eurotiales</taxon>
        <taxon>Aspergillaceae</taxon>
        <taxon>Aspergillus</taxon>
        <taxon>Aspergillus subgen. Circumdati</taxon>
    </lineage>
</organism>
<proteinExistence type="predicted"/>
<reference evidence="1 2" key="1">
    <citation type="submission" date="2019-03" db="EMBL/GenBank/DDBJ databases">
        <title>The genome sequence of a newly discovered highly antifungal drug resistant Aspergillus species, Aspergillus tanneri NIH 1004.</title>
        <authorList>
            <person name="Mounaud S."/>
            <person name="Singh I."/>
            <person name="Joardar V."/>
            <person name="Pakala S."/>
            <person name="Pakala S."/>
            <person name="Venepally P."/>
            <person name="Hoover J."/>
            <person name="Nierman W."/>
            <person name="Chung J."/>
            <person name="Losada L."/>
        </authorList>
    </citation>
    <scope>NUCLEOTIDE SEQUENCE [LARGE SCALE GENOMIC DNA]</scope>
    <source>
        <strain evidence="1 2">NIH1004</strain>
    </source>
</reference>
<evidence type="ECO:0000313" key="2">
    <source>
        <dbReference type="Proteomes" id="UP000308092"/>
    </source>
</evidence>
<dbReference type="EMBL" id="SOSA01000411">
    <property type="protein sequence ID" value="THC91478.1"/>
    <property type="molecule type" value="Genomic_DNA"/>
</dbReference>